<dbReference type="Proteomes" id="UP000290289">
    <property type="component" value="Chromosome 13"/>
</dbReference>
<gene>
    <name evidence="1" type="ORF">DVH24_041510</name>
</gene>
<name>A0A498IGI4_MALDO</name>
<reference evidence="1 2" key="1">
    <citation type="submission" date="2018-10" db="EMBL/GenBank/DDBJ databases">
        <title>A high-quality apple genome assembly.</title>
        <authorList>
            <person name="Hu J."/>
        </authorList>
    </citation>
    <scope>NUCLEOTIDE SEQUENCE [LARGE SCALE GENOMIC DNA]</scope>
    <source>
        <strain evidence="2">cv. HFTH1</strain>
        <tissue evidence="1">Young leaf</tissue>
    </source>
</reference>
<evidence type="ECO:0000313" key="1">
    <source>
        <dbReference type="EMBL" id="RXH80363.1"/>
    </source>
</evidence>
<comment type="caution">
    <text evidence="1">The sequence shown here is derived from an EMBL/GenBank/DDBJ whole genome shotgun (WGS) entry which is preliminary data.</text>
</comment>
<evidence type="ECO:0000313" key="2">
    <source>
        <dbReference type="Proteomes" id="UP000290289"/>
    </source>
</evidence>
<organism evidence="1 2">
    <name type="scientific">Malus domestica</name>
    <name type="common">Apple</name>
    <name type="synonym">Pyrus malus</name>
    <dbReference type="NCBI Taxonomy" id="3750"/>
    <lineage>
        <taxon>Eukaryota</taxon>
        <taxon>Viridiplantae</taxon>
        <taxon>Streptophyta</taxon>
        <taxon>Embryophyta</taxon>
        <taxon>Tracheophyta</taxon>
        <taxon>Spermatophyta</taxon>
        <taxon>Magnoliopsida</taxon>
        <taxon>eudicotyledons</taxon>
        <taxon>Gunneridae</taxon>
        <taxon>Pentapetalae</taxon>
        <taxon>rosids</taxon>
        <taxon>fabids</taxon>
        <taxon>Rosales</taxon>
        <taxon>Rosaceae</taxon>
        <taxon>Amygdaloideae</taxon>
        <taxon>Maleae</taxon>
        <taxon>Malus</taxon>
    </lineage>
</organism>
<accession>A0A498IGI4</accession>
<sequence length="161" mass="18580">MNSKGYSVLDGQELKVTPYLMGKLQDCQGRLNRRRGNICFVDAPCVCWCLRRKQSRGKSLQRSKTRPKARKKPLYLCYLDKVTAIDISNQQQYILLKAACISFVKSCSMYILGTWTNCSLLKAKQQHAYILAIWKNCFLLKPACICIFYELEYVVGLIYIT</sequence>
<dbReference type="AlphaFoldDB" id="A0A498IGI4"/>
<dbReference type="EMBL" id="RDQH01000339">
    <property type="protein sequence ID" value="RXH80363.1"/>
    <property type="molecule type" value="Genomic_DNA"/>
</dbReference>
<keyword evidence="2" id="KW-1185">Reference proteome</keyword>
<proteinExistence type="predicted"/>
<protein>
    <submittedName>
        <fullName evidence="1">Uncharacterized protein</fullName>
    </submittedName>
</protein>